<comment type="caution">
    <text evidence="1">The sequence shown here is derived from an EMBL/GenBank/DDBJ whole genome shotgun (WGS) entry which is preliminary data.</text>
</comment>
<reference evidence="1 2" key="1">
    <citation type="submission" date="2018-04" db="EMBL/GenBank/DDBJ databases">
        <authorList>
            <person name="Go L.Y."/>
            <person name="Mitchell J.A."/>
        </authorList>
    </citation>
    <scope>NUCLEOTIDE SEQUENCE [LARGE SCALE GENOMIC DNA]</scope>
    <source>
        <strain evidence="1 2">KCJK7865</strain>
    </source>
</reference>
<dbReference type="Proteomes" id="UP000244874">
    <property type="component" value="Unassembled WGS sequence"/>
</dbReference>
<dbReference type="RefSeq" id="WP_108481737.1">
    <property type="nucleotide sequence ID" value="NZ_QANO01000190.1"/>
</dbReference>
<protein>
    <submittedName>
        <fullName evidence="1">Uncharacterized protein</fullName>
    </submittedName>
</protein>
<sequence>MAEKPLVDGSFEASVQLLQELDKGELKPELVAWFYYDDVEDWRLLLCGKKINEYLPGKEALAYKIVAESIGKTNSALAVSDVKFIKTDAPLVVALSFLIGTGPGDVSKISMSNNTINGMFIKDMVVLRSAVQRQ</sequence>
<name>A0A2R7UAR6_PSEDL</name>
<evidence type="ECO:0000313" key="1">
    <source>
        <dbReference type="EMBL" id="PTU49277.1"/>
    </source>
</evidence>
<dbReference type="EMBL" id="QANO01000190">
    <property type="protein sequence ID" value="PTU49277.1"/>
    <property type="molecule type" value="Genomic_DNA"/>
</dbReference>
<accession>A0A2R7UAR6</accession>
<proteinExistence type="predicted"/>
<organism evidence="1 2">
    <name type="scientific">Pseudomonas plecoglossicida</name>
    <dbReference type="NCBI Taxonomy" id="70775"/>
    <lineage>
        <taxon>Bacteria</taxon>
        <taxon>Pseudomonadati</taxon>
        <taxon>Pseudomonadota</taxon>
        <taxon>Gammaproteobacteria</taxon>
        <taxon>Pseudomonadales</taxon>
        <taxon>Pseudomonadaceae</taxon>
        <taxon>Pseudomonas</taxon>
    </lineage>
</organism>
<gene>
    <name evidence="1" type="ORF">DBB42_26290</name>
</gene>
<dbReference type="AlphaFoldDB" id="A0A2R7UAR6"/>
<evidence type="ECO:0000313" key="2">
    <source>
        <dbReference type="Proteomes" id="UP000244874"/>
    </source>
</evidence>